<dbReference type="GO" id="GO:0019955">
    <property type="term" value="F:cytokine binding"/>
    <property type="evidence" value="ECO:0007669"/>
    <property type="project" value="TreeGrafter"/>
</dbReference>
<dbReference type="PANTHER" id="PTHR23036">
    <property type="entry name" value="CYTOKINE RECEPTOR"/>
    <property type="match status" value="1"/>
</dbReference>
<evidence type="ECO:0000256" key="7">
    <source>
        <dbReference type="SAM" id="SignalP"/>
    </source>
</evidence>
<dbReference type="RefSeq" id="WP_254091930.1">
    <property type="nucleotide sequence ID" value="NZ_JAHESC010000029.1"/>
</dbReference>
<keyword evidence="2" id="KW-0677">Repeat</keyword>
<keyword evidence="1 7" id="KW-0732">Signal</keyword>
<evidence type="ECO:0000256" key="3">
    <source>
        <dbReference type="ARBA" id="ARBA00023157"/>
    </source>
</evidence>
<dbReference type="Pfam" id="PF00041">
    <property type="entry name" value="fn3"/>
    <property type="match status" value="1"/>
</dbReference>
<evidence type="ECO:0000313" key="9">
    <source>
        <dbReference type="EMBL" id="MBT1688701.1"/>
    </source>
</evidence>
<keyword evidence="5" id="KW-0325">Glycoprotein</keyword>
<feature type="domain" description="Fibronectin type-III" evidence="8">
    <location>
        <begin position="291"/>
        <end position="377"/>
    </location>
</feature>
<sequence length="2220" mass="244293">MRRIVILILVIAASLFRAQAQTYPVQATTQLMPPYSLYLADYVSAGSERIALNLYLADIARPTLDVRFRLRIVGQGVTLETKAEYIPAPVSVQGGVPLRLISTDLAEYFNPNNLNFQGMSRQEYNRAGKLPEGVYQFCFEVLEYNRGVKISNTACAMAWLVLNDPPIINLPSNGAKLKAQDPQNVLLQWTPRHTGSPNSAFNTEYDVRMVEIWPATRNPNDAILSSPPIFETTTTNTTVIYGPAETPLEPGRRYAFRVRARSIVGLDEIDLFKNRGYSEVFTFTYGDPCDLPTGITAASISPTRFSLSWQTMFSHTAYRVRYREVGTTNWYENNVTLNSSEITGLKPGTQYEYQVAANCGFYSGQYSEVARVTTAETPEAEYACGVPLETFKLDPAALAGSLKVGDIIQAGDFDVKLTRVSGGNGVFTGEGIIEVPYFNKAKVNTTFSSITVNKELRMVNGHLNVTGAAVDVIPERVTDFIEDLNETLDVIDSALNTIEENLPESFDPNSFVADTLIDVKDGIHSVYKDDDGSIVIVDKNGNTQTLPPGTAAAIKDDNGKGFLVDKKGNIHPTTSDVAAKAGNRTYNLVLTFADHANARYGFDKKQYELLAKQYETLKSGYNVSWKAVASGAADVVNATLDASGIDASKIKFEKGGMAVAAAPMTTGSPAAITVQGGQAGDEEGLLAVYAAGDSTGKEQVLGKLNVVTYDEIQRHLVVVAVNNVKYPADNVTYLQQRLNKIYGQGVVHWTVTLDNQGVTGVEFGNPFDVGETGLMSNYTDDMKAVIRAYKDQMDDDKYYLFLVSNPSTATTFGYMPRSKQAGFIFMDKHGGSEDLLAYTMAHELGHGAFNLDHTFKEYSALSKGSTDNLMDYTDGAGTRLYKYQWDRMRFPDIVVGMFEEDADAGLGVRGKYALEDEFLNDDQATFTFLTPAGTYITLPKRIKKVGFQHGFSTIEEAKDSRILVGSLLGFELDGVAYNALNGGGGRFYLGEGGSDSKIYDDPTLKDHVPNYVIAAINRGDGLNITKYAINTPLTPYTPSQELKVRDQDFDASIFVEANERFKRSIGDEEEEGPDGEELPENQYSVTSGENDLTEDHADKPTILLVNKIAQIRNLYPMYFSSFTKKWENWNELSEEGQSGGGGYNPTTGTGLDMSSFTYGPWDIKVGGDGELFRKWDAGTPQEKLEFYRVMLQELCDHVAGEVSIRKDFWRMLNINTSWVSLVNALGYLNEEDFKALTIDQRIIAIQILADNAIYSQYEDYTLKLFSSAPTDEDKNALLDALVSIKTPTSKKFLLPALCRDGGGGLDNPQFSEFAALIVGWVQEKRAKPDIGDLMTLLTNPNPPQFRQIPFSGNFFDGNDESFDENGNINLSTKIWQEGCMSISSEMTGQEYDKDKCYRFYSLNSVPPFEYVSIKFMKPFTLGDVTYKTGSSLYVPAIFAYMLFNNENLERIVKSVKFTLDAVIIASSAGSMTAAVIAWEGGVELSTAWMFAKATADMGIAVADITAIVKQGDLEQTKEGRQLLHDWNEFTHLYWNIRLGGDMAANANAKLQDFAALLRKAMANNRTLGGVQLTEEMIANLRNMCKPLIGKEGITLTEEMLNGVSGGSSPLRNGFNDFKNQFNTSWKDISRGGGGGGGMGMGRYEFPNGIGSYGQRGVTIANIPRGTGGGGGAVAASTETATAVLVETSVQTAAGTQAATKPMLEMVSGSALKDALALRGFKTQMAESGIGVVTVPTVTEQVEVGLMEGSMFVNQQGKLYLMKPAERLNEAGNCALFYEFGGVVQMVAAEGLALAAAEEVATQLQMQPRPQPGTQPQPSPEEDPNRACTICTQRANDVCVLLEDIWIQKTSRSAVARTGIGRICLSILTDADIRTIGLKLLGESNAETTAFLEDLTRDLSNRTDALGNNLGSIDEALINAYLAEYNAFSGVDTRLRRDINTLFTIRDIMTEQAQTARLNRMYAIMAVGESNARLNNAKNGNFETRLNVFLDTYRDVACGLAGNIATNELGTLEYVWDNIQYFIQTYDGKPGVDRTLGGRAVMNSNFVARKGAHHMLRHLREQRITAAQINTIDGVFEINLDDICGGQGCEYDVKFTNGNYWEYKSYNSALVNRIATAGRGSKFFNQFLSYLGQNTVNSFDDMQYVFELTSGVNESDVRRKFKDMFILNEDDIFNAIDAKVDFRTDLFPNNVSAEQVVVRRRLFAAMIRDEETELFDFVVVQ</sequence>
<dbReference type="InterPro" id="IPR050379">
    <property type="entry name" value="Type-I_Cytokine_Rcpt"/>
</dbReference>
<evidence type="ECO:0000256" key="6">
    <source>
        <dbReference type="SAM" id="MobiDB-lite"/>
    </source>
</evidence>
<dbReference type="InterPro" id="IPR003961">
    <property type="entry name" value="FN3_dom"/>
</dbReference>
<dbReference type="EMBL" id="JAHESC010000029">
    <property type="protein sequence ID" value="MBT1688701.1"/>
    <property type="molecule type" value="Genomic_DNA"/>
</dbReference>
<evidence type="ECO:0000259" key="8">
    <source>
        <dbReference type="PROSITE" id="PS50853"/>
    </source>
</evidence>
<gene>
    <name evidence="9" type="ORF">KK078_19180</name>
</gene>
<dbReference type="GO" id="GO:0004896">
    <property type="term" value="F:cytokine receptor activity"/>
    <property type="evidence" value="ECO:0007669"/>
    <property type="project" value="TreeGrafter"/>
</dbReference>
<reference evidence="9 10" key="1">
    <citation type="submission" date="2021-05" db="EMBL/GenBank/DDBJ databases">
        <title>A Polyphasic approach of four new species of the genus Ohtaekwangia: Ohtaekwangia histidinii sp. nov., Ohtaekwangia cretensis sp. nov., Ohtaekwangia indiensis sp. nov., Ohtaekwangia reichenbachii sp. nov. from diverse environment.</title>
        <authorList>
            <person name="Octaviana S."/>
        </authorList>
    </citation>
    <scope>NUCLEOTIDE SEQUENCE [LARGE SCALE GENOMIC DNA]</scope>
    <source>
        <strain evidence="9 10">PWU37</strain>
    </source>
</reference>
<organism evidence="9 10">
    <name type="scientific">Dawidia soli</name>
    <dbReference type="NCBI Taxonomy" id="2782352"/>
    <lineage>
        <taxon>Bacteria</taxon>
        <taxon>Pseudomonadati</taxon>
        <taxon>Bacteroidota</taxon>
        <taxon>Cytophagia</taxon>
        <taxon>Cytophagales</taxon>
        <taxon>Chryseotaleaceae</taxon>
        <taxon>Dawidia</taxon>
    </lineage>
</organism>
<proteinExistence type="predicted"/>
<dbReference type="GO" id="GO:0043235">
    <property type="term" value="C:receptor complex"/>
    <property type="evidence" value="ECO:0007669"/>
    <property type="project" value="TreeGrafter"/>
</dbReference>
<evidence type="ECO:0000256" key="2">
    <source>
        <dbReference type="ARBA" id="ARBA00022737"/>
    </source>
</evidence>
<dbReference type="SMART" id="SM00060">
    <property type="entry name" value="FN3"/>
    <property type="match status" value="2"/>
</dbReference>
<protein>
    <submittedName>
        <fullName evidence="9">Fibronectin type III domain-containing protein</fullName>
    </submittedName>
</protein>
<keyword evidence="10" id="KW-1185">Reference proteome</keyword>
<dbReference type="PANTHER" id="PTHR23036:SF151">
    <property type="entry name" value="FIBRONECTIN TYPE-III DOMAIN-CONTAINING PROTEIN"/>
    <property type="match status" value="1"/>
</dbReference>
<feature type="signal peptide" evidence="7">
    <location>
        <begin position="1"/>
        <end position="20"/>
    </location>
</feature>
<dbReference type="SUPFAM" id="SSF49265">
    <property type="entry name" value="Fibronectin type III"/>
    <property type="match status" value="1"/>
</dbReference>
<feature type="region of interest" description="Disordered" evidence="6">
    <location>
        <begin position="1803"/>
        <end position="1825"/>
    </location>
</feature>
<comment type="caution">
    <text evidence="9">The sequence shown here is derived from an EMBL/GenBank/DDBJ whole genome shotgun (WGS) entry which is preliminary data.</text>
</comment>
<evidence type="ECO:0000313" key="10">
    <source>
        <dbReference type="Proteomes" id="UP001319180"/>
    </source>
</evidence>
<keyword evidence="3" id="KW-1015">Disulfide bond</keyword>
<evidence type="ECO:0000256" key="4">
    <source>
        <dbReference type="ARBA" id="ARBA00023170"/>
    </source>
</evidence>
<dbReference type="SUPFAM" id="SSF55486">
    <property type="entry name" value="Metalloproteases ('zincins'), catalytic domain"/>
    <property type="match status" value="1"/>
</dbReference>
<feature type="chain" id="PRO_5043027825" evidence="7">
    <location>
        <begin position="21"/>
        <end position="2220"/>
    </location>
</feature>
<feature type="compositionally biased region" description="Polar residues" evidence="6">
    <location>
        <begin position="1081"/>
        <end position="1090"/>
    </location>
</feature>
<dbReference type="GO" id="GO:0009897">
    <property type="term" value="C:external side of plasma membrane"/>
    <property type="evidence" value="ECO:0007669"/>
    <property type="project" value="TreeGrafter"/>
</dbReference>
<name>A0AAP2GIU4_9BACT</name>
<feature type="region of interest" description="Disordered" evidence="6">
    <location>
        <begin position="1060"/>
        <end position="1095"/>
    </location>
</feature>
<evidence type="ECO:0000256" key="5">
    <source>
        <dbReference type="ARBA" id="ARBA00023180"/>
    </source>
</evidence>
<dbReference type="InterPro" id="IPR036116">
    <property type="entry name" value="FN3_sf"/>
</dbReference>
<feature type="compositionally biased region" description="Acidic residues" evidence="6">
    <location>
        <begin position="1067"/>
        <end position="1079"/>
    </location>
</feature>
<dbReference type="PROSITE" id="PS50853">
    <property type="entry name" value="FN3"/>
    <property type="match status" value="1"/>
</dbReference>
<accession>A0AAP2GIU4</accession>
<evidence type="ECO:0000256" key="1">
    <source>
        <dbReference type="ARBA" id="ARBA00022729"/>
    </source>
</evidence>
<feature type="compositionally biased region" description="Pro residues" evidence="6">
    <location>
        <begin position="1808"/>
        <end position="1818"/>
    </location>
</feature>
<dbReference type="Proteomes" id="UP001319180">
    <property type="component" value="Unassembled WGS sequence"/>
</dbReference>
<dbReference type="Gene3D" id="2.60.40.10">
    <property type="entry name" value="Immunoglobulins"/>
    <property type="match status" value="2"/>
</dbReference>
<dbReference type="InterPro" id="IPR013783">
    <property type="entry name" value="Ig-like_fold"/>
</dbReference>
<keyword evidence="4" id="KW-0675">Receptor</keyword>
<dbReference type="CDD" id="cd00063">
    <property type="entry name" value="FN3"/>
    <property type="match status" value="1"/>
</dbReference>